<organism evidence="1">
    <name type="scientific">marine metagenome</name>
    <dbReference type="NCBI Taxonomy" id="408172"/>
    <lineage>
        <taxon>unclassified sequences</taxon>
        <taxon>metagenomes</taxon>
        <taxon>ecological metagenomes</taxon>
    </lineage>
</organism>
<gene>
    <name evidence="1" type="ORF">METZ01_LOCUS230063</name>
</gene>
<proteinExistence type="predicted"/>
<accession>A0A382GQE5</accession>
<name>A0A382GQE5_9ZZZZ</name>
<reference evidence="1" key="1">
    <citation type="submission" date="2018-05" db="EMBL/GenBank/DDBJ databases">
        <authorList>
            <person name="Lanie J.A."/>
            <person name="Ng W.-L."/>
            <person name="Kazmierczak K.M."/>
            <person name="Andrzejewski T.M."/>
            <person name="Davidsen T.M."/>
            <person name="Wayne K.J."/>
            <person name="Tettelin H."/>
            <person name="Glass J.I."/>
            <person name="Rusch D."/>
            <person name="Podicherti R."/>
            <person name="Tsui H.-C.T."/>
            <person name="Winkler M.E."/>
        </authorList>
    </citation>
    <scope>NUCLEOTIDE SEQUENCE</scope>
</reference>
<dbReference type="EMBL" id="UINC01056778">
    <property type="protein sequence ID" value="SVB77209.1"/>
    <property type="molecule type" value="Genomic_DNA"/>
</dbReference>
<sequence>MKKANLLNIYQLFADFQMTGNL</sequence>
<evidence type="ECO:0000313" key="1">
    <source>
        <dbReference type="EMBL" id="SVB77209.1"/>
    </source>
</evidence>
<dbReference type="AlphaFoldDB" id="A0A382GQE5"/>
<protein>
    <submittedName>
        <fullName evidence="1">Uncharacterized protein</fullName>
    </submittedName>
</protein>